<sequence>YISAKCLNGNSSNNSSRINPVAVNTSPVSQVISSNKSRLLTSILPDDPENKRKYIIKLMLE</sequence>
<accession>A0A9N9E4R8</accession>
<name>A0A9N9E4R8_FUNMO</name>
<evidence type="ECO:0000313" key="1">
    <source>
        <dbReference type="EMBL" id="CAG8665065.1"/>
    </source>
</evidence>
<dbReference type="EMBL" id="CAJVPP010005437">
    <property type="protein sequence ID" value="CAG8665065.1"/>
    <property type="molecule type" value="Genomic_DNA"/>
</dbReference>
<organism evidence="1 2">
    <name type="scientific">Funneliformis mosseae</name>
    <name type="common">Endomycorrhizal fungus</name>
    <name type="synonym">Glomus mosseae</name>
    <dbReference type="NCBI Taxonomy" id="27381"/>
    <lineage>
        <taxon>Eukaryota</taxon>
        <taxon>Fungi</taxon>
        <taxon>Fungi incertae sedis</taxon>
        <taxon>Mucoromycota</taxon>
        <taxon>Glomeromycotina</taxon>
        <taxon>Glomeromycetes</taxon>
        <taxon>Glomerales</taxon>
        <taxon>Glomeraceae</taxon>
        <taxon>Funneliformis</taxon>
    </lineage>
</organism>
<feature type="non-terminal residue" evidence="1">
    <location>
        <position position="1"/>
    </location>
</feature>
<dbReference type="AlphaFoldDB" id="A0A9N9E4R8"/>
<gene>
    <name evidence="1" type="ORF">FMOSSE_LOCUS12128</name>
</gene>
<dbReference type="Proteomes" id="UP000789375">
    <property type="component" value="Unassembled WGS sequence"/>
</dbReference>
<keyword evidence="2" id="KW-1185">Reference proteome</keyword>
<protein>
    <submittedName>
        <fullName evidence="1">5175_t:CDS:1</fullName>
    </submittedName>
</protein>
<reference evidence="1" key="1">
    <citation type="submission" date="2021-06" db="EMBL/GenBank/DDBJ databases">
        <authorList>
            <person name="Kallberg Y."/>
            <person name="Tangrot J."/>
            <person name="Rosling A."/>
        </authorList>
    </citation>
    <scope>NUCLEOTIDE SEQUENCE</scope>
    <source>
        <strain evidence="1">87-6 pot B 2015</strain>
    </source>
</reference>
<proteinExistence type="predicted"/>
<evidence type="ECO:0000313" key="2">
    <source>
        <dbReference type="Proteomes" id="UP000789375"/>
    </source>
</evidence>
<comment type="caution">
    <text evidence="1">The sequence shown here is derived from an EMBL/GenBank/DDBJ whole genome shotgun (WGS) entry which is preliminary data.</text>
</comment>